<dbReference type="SUPFAM" id="SSF55620">
    <property type="entry name" value="Tetrahydrobiopterin biosynthesis enzymes-like"/>
    <property type="match status" value="1"/>
</dbReference>
<dbReference type="PIRSF" id="PIRSF004750">
    <property type="entry name" value="Nitrile_oxidored_YqcD_prd"/>
    <property type="match status" value="1"/>
</dbReference>
<dbReference type="GO" id="GO:0008616">
    <property type="term" value="P:tRNA queuosine(34) biosynthetic process"/>
    <property type="evidence" value="ECO:0007669"/>
    <property type="project" value="UniProtKB-KW"/>
</dbReference>
<evidence type="ECO:0000313" key="6">
    <source>
        <dbReference type="EMBL" id="XDT73132.1"/>
    </source>
</evidence>
<protein>
    <submittedName>
        <fullName evidence="6">NADPH-dependent 7-cyano-7-deazaguanine reductase QueF</fullName>
        <ecNumber evidence="6">1.7.1.13</ecNumber>
    </submittedName>
</protein>
<gene>
    <name evidence="6" type="primary">queF</name>
    <name evidence="6" type="ORF">AAIA72_03900</name>
</gene>
<dbReference type="EMBL" id="CP154858">
    <property type="protein sequence ID" value="XDT73132.1"/>
    <property type="molecule type" value="Genomic_DNA"/>
</dbReference>
<reference evidence="6" key="1">
    <citation type="submission" date="2024-05" db="EMBL/GenBank/DDBJ databases">
        <title>Genome sequencing of novel strain.</title>
        <authorList>
            <person name="Ganbat D."/>
            <person name="Ganbat S."/>
            <person name="Lee S.-J."/>
        </authorList>
    </citation>
    <scope>NUCLEOTIDE SEQUENCE</scope>
    <source>
        <strain evidence="6">SMD15-11</strain>
    </source>
</reference>
<name>A0AB39UXU7_9GAMM</name>
<dbReference type="KEGG" id="tcd:AAIA72_03900"/>
<organism evidence="6">
    <name type="scientific">Thermohahella caldifontis</name>
    <dbReference type="NCBI Taxonomy" id="3142973"/>
    <lineage>
        <taxon>Bacteria</taxon>
        <taxon>Pseudomonadati</taxon>
        <taxon>Pseudomonadota</taxon>
        <taxon>Gammaproteobacteria</taxon>
        <taxon>Oceanospirillales</taxon>
        <taxon>Hahellaceae</taxon>
        <taxon>Thermohahella</taxon>
    </lineage>
</organism>
<dbReference type="AlphaFoldDB" id="A0AB39UXU7"/>
<dbReference type="GO" id="GO:0005737">
    <property type="term" value="C:cytoplasm"/>
    <property type="evidence" value="ECO:0007669"/>
    <property type="project" value="InterPro"/>
</dbReference>
<dbReference type="PANTHER" id="PTHR34354">
    <property type="entry name" value="NADPH-DEPENDENT 7-CYANO-7-DEAZAGUANINE REDUCTASE"/>
    <property type="match status" value="1"/>
</dbReference>
<evidence type="ECO:0000259" key="5">
    <source>
        <dbReference type="Pfam" id="PF14819"/>
    </source>
</evidence>
<evidence type="ECO:0000256" key="3">
    <source>
        <dbReference type="ARBA" id="ARBA00022857"/>
    </source>
</evidence>
<dbReference type="NCBIfam" id="TIGR03138">
    <property type="entry name" value="QueF"/>
    <property type="match status" value="1"/>
</dbReference>
<dbReference type="EC" id="1.7.1.13" evidence="6"/>
<keyword evidence="3" id="KW-0521">NADP</keyword>
<proteinExistence type="predicted"/>
<dbReference type="Pfam" id="PF14819">
    <property type="entry name" value="QueF_N"/>
    <property type="match status" value="1"/>
</dbReference>
<dbReference type="GO" id="GO:0033739">
    <property type="term" value="F:preQ1 synthase activity"/>
    <property type="evidence" value="ECO:0007669"/>
    <property type="project" value="UniProtKB-EC"/>
</dbReference>
<dbReference type="PANTHER" id="PTHR34354:SF1">
    <property type="entry name" value="NADPH-DEPENDENT 7-CYANO-7-DEAZAGUANINE REDUCTASE"/>
    <property type="match status" value="1"/>
</dbReference>
<evidence type="ECO:0000256" key="1">
    <source>
        <dbReference type="ARBA" id="ARBA00022490"/>
    </source>
</evidence>
<keyword evidence="1" id="KW-0963">Cytoplasm</keyword>
<dbReference type="InterPro" id="IPR029500">
    <property type="entry name" value="QueF"/>
</dbReference>
<dbReference type="InterPro" id="IPR043133">
    <property type="entry name" value="GTP-CH-I_C/QueF"/>
</dbReference>
<dbReference type="InterPro" id="IPR050084">
    <property type="entry name" value="NADPH_dep_7-cyano-7-deazaG_red"/>
</dbReference>
<keyword evidence="4 6" id="KW-0560">Oxidoreductase</keyword>
<dbReference type="Pfam" id="PF14489">
    <property type="entry name" value="QueF"/>
    <property type="match status" value="1"/>
</dbReference>
<dbReference type="RefSeq" id="WP_369602128.1">
    <property type="nucleotide sequence ID" value="NZ_CP154858.1"/>
</dbReference>
<keyword evidence="2" id="KW-0671">Queuosine biosynthesis</keyword>
<feature type="domain" description="NADPH-dependent 7-cyano-7-deazaguanine reductase N-terminal" evidence="5">
    <location>
        <begin position="16"/>
        <end position="122"/>
    </location>
</feature>
<dbReference type="InterPro" id="IPR016428">
    <property type="entry name" value="QueF_type2"/>
</dbReference>
<evidence type="ECO:0000256" key="2">
    <source>
        <dbReference type="ARBA" id="ARBA00022785"/>
    </source>
</evidence>
<dbReference type="Gene3D" id="3.30.1130.10">
    <property type="match status" value="2"/>
</dbReference>
<accession>A0AB39UXU7</accession>
<dbReference type="InterPro" id="IPR029139">
    <property type="entry name" value="QueF_N"/>
</dbReference>
<evidence type="ECO:0000256" key="4">
    <source>
        <dbReference type="ARBA" id="ARBA00023002"/>
    </source>
</evidence>
<sequence>MDELRKLTRLGQDTPYVDQYAPDLLCPVPRSLSRARLTQVPDWFGYDEWWGFELSWLNARGKPEVRLARFRFDAGSPALIESKSFKLYLNSFNQTVFESGHAVLATLEADLSKASGAPVEIEMFPVAPLAAGDEAGPLPDIHLLDELDIAIDCYTPDRSLLEKASDGAVQRGTWVSHLLRSNCPVTGQPDWGSVLIHMEGASPDPESLLRYIVSYRTHQGFHEHCIESMYVDLLEVYEPEALLVMARYTRRGGLDINPVRASSPDLLELAARWGRLNRQ</sequence>